<reference evidence="1" key="2">
    <citation type="submission" date="2020-09" db="EMBL/GenBank/DDBJ databases">
        <authorList>
            <person name="Sun Q."/>
            <person name="Kim S."/>
        </authorList>
    </citation>
    <scope>NUCLEOTIDE SEQUENCE</scope>
    <source>
        <strain evidence="1">KCTC 23224</strain>
    </source>
</reference>
<organism evidence="1 2">
    <name type="scientific">Mongoliitalea lutea</name>
    <dbReference type="NCBI Taxonomy" id="849756"/>
    <lineage>
        <taxon>Bacteria</taxon>
        <taxon>Pseudomonadati</taxon>
        <taxon>Bacteroidota</taxon>
        <taxon>Cytophagia</taxon>
        <taxon>Cytophagales</taxon>
        <taxon>Cyclobacteriaceae</taxon>
        <taxon>Mongoliitalea</taxon>
    </lineage>
</organism>
<sequence>MQDRNEQINKVNAYFYAFILSKGKGDRLIFEGLQEPISFNVVPDFFENWDNMMTLVECIEDSFSVTAIVTRLNYVKFEFENGDLIQDKGSDKLEAFFGCCYQVLTKNWSKGGTYFDRGGEPFNLDEI</sequence>
<comment type="caution">
    <text evidence="1">The sequence shown here is derived from an EMBL/GenBank/DDBJ whole genome shotgun (WGS) entry which is preliminary data.</text>
</comment>
<accession>A0A8J3D2S0</accession>
<name>A0A8J3D2S0_9BACT</name>
<gene>
    <name evidence="1" type="ORF">GCM10008106_31480</name>
</gene>
<dbReference type="AlphaFoldDB" id="A0A8J3D2S0"/>
<dbReference type="EMBL" id="BMYF01000022">
    <property type="protein sequence ID" value="GHB48382.1"/>
    <property type="molecule type" value="Genomic_DNA"/>
</dbReference>
<keyword evidence="2" id="KW-1185">Reference proteome</keyword>
<dbReference type="RefSeq" id="WP_189584890.1">
    <property type="nucleotide sequence ID" value="NZ_BMYF01000022.1"/>
</dbReference>
<proteinExistence type="predicted"/>
<reference evidence="1" key="1">
    <citation type="journal article" date="2014" name="Int. J. Syst. Evol. Microbiol.">
        <title>Complete genome sequence of Corynebacterium casei LMG S-19264T (=DSM 44701T), isolated from a smear-ripened cheese.</title>
        <authorList>
            <consortium name="US DOE Joint Genome Institute (JGI-PGF)"/>
            <person name="Walter F."/>
            <person name="Albersmeier A."/>
            <person name="Kalinowski J."/>
            <person name="Ruckert C."/>
        </authorList>
    </citation>
    <scope>NUCLEOTIDE SEQUENCE</scope>
    <source>
        <strain evidence="1">KCTC 23224</strain>
    </source>
</reference>
<evidence type="ECO:0000313" key="2">
    <source>
        <dbReference type="Proteomes" id="UP000642809"/>
    </source>
</evidence>
<protein>
    <submittedName>
        <fullName evidence="1">Uncharacterized protein</fullName>
    </submittedName>
</protein>
<dbReference type="Proteomes" id="UP000642809">
    <property type="component" value="Unassembled WGS sequence"/>
</dbReference>
<evidence type="ECO:0000313" key="1">
    <source>
        <dbReference type="EMBL" id="GHB48382.1"/>
    </source>
</evidence>